<keyword evidence="2" id="KW-1185">Reference proteome</keyword>
<dbReference type="Proteomes" id="UP001596368">
    <property type="component" value="Unassembled WGS sequence"/>
</dbReference>
<gene>
    <name evidence="1" type="ORF">ACFQRB_01600</name>
</gene>
<dbReference type="Pfam" id="PF11303">
    <property type="entry name" value="DUF3105"/>
    <property type="match status" value="1"/>
</dbReference>
<dbReference type="InterPro" id="IPR006311">
    <property type="entry name" value="TAT_signal"/>
</dbReference>
<dbReference type="PROSITE" id="PS51257">
    <property type="entry name" value="PROKAR_LIPOPROTEIN"/>
    <property type="match status" value="1"/>
</dbReference>
<dbReference type="PROSITE" id="PS51318">
    <property type="entry name" value="TAT"/>
    <property type="match status" value="1"/>
</dbReference>
<sequence length="194" mass="21002">MTDGRNPATRRSLSRRRALGVVGAAGVGALAGCLGGGGDTVGSLPDRGDQQVIADVESFPNEGNQHVQRGTGVDYGTRPPTSGPHYSGTVSAGFYEEPQPMGDVVHTLEHGAVVAYYDPEAITEDARSNLRTWARSFTGTWRSFLAMPYPYDDPETPYTLTAWRHLLRLAEYDEAAVRAFCAEYLGRGPENPVR</sequence>
<dbReference type="AlphaFoldDB" id="A0ABD5XKF8"/>
<organism evidence="1 2">
    <name type="scientific">Halobaculum litoreum</name>
    <dbReference type="NCBI Taxonomy" id="3031998"/>
    <lineage>
        <taxon>Archaea</taxon>
        <taxon>Methanobacteriati</taxon>
        <taxon>Methanobacteriota</taxon>
        <taxon>Stenosarchaea group</taxon>
        <taxon>Halobacteria</taxon>
        <taxon>Halobacteriales</taxon>
        <taxon>Haloferacaceae</taxon>
        <taxon>Halobaculum</taxon>
    </lineage>
</organism>
<dbReference type="EMBL" id="JBHSZG010000001">
    <property type="protein sequence ID" value="MFC7135645.1"/>
    <property type="molecule type" value="Genomic_DNA"/>
</dbReference>
<reference evidence="1 2" key="1">
    <citation type="journal article" date="2019" name="Int. J. Syst. Evol. Microbiol.">
        <title>The Global Catalogue of Microorganisms (GCM) 10K type strain sequencing project: providing services to taxonomists for standard genome sequencing and annotation.</title>
        <authorList>
            <consortium name="The Broad Institute Genomics Platform"/>
            <consortium name="The Broad Institute Genome Sequencing Center for Infectious Disease"/>
            <person name="Wu L."/>
            <person name="Ma J."/>
        </authorList>
    </citation>
    <scope>NUCLEOTIDE SEQUENCE [LARGE SCALE GENOMIC DNA]</scope>
    <source>
        <strain evidence="1 2">DT92</strain>
    </source>
</reference>
<evidence type="ECO:0000313" key="2">
    <source>
        <dbReference type="Proteomes" id="UP001596368"/>
    </source>
</evidence>
<evidence type="ECO:0000313" key="1">
    <source>
        <dbReference type="EMBL" id="MFC7135645.1"/>
    </source>
</evidence>
<protein>
    <submittedName>
        <fullName evidence="1">DUF3105 domain-containing protein</fullName>
    </submittedName>
</protein>
<comment type="caution">
    <text evidence="1">The sequence shown here is derived from an EMBL/GenBank/DDBJ whole genome shotgun (WGS) entry which is preliminary data.</text>
</comment>
<accession>A0ABD5XKF8</accession>
<name>A0ABD5XKF8_9EURY</name>
<dbReference type="InterPro" id="IPR021454">
    <property type="entry name" value="DUF3105"/>
</dbReference>
<proteinExistence type="predicted"/>